<name>A0A4R5NKK8_9LACO</name>
<feature type="binding site" evidence="5">
    <location>
        <begin position="48"/>
        <end position="50"/>
    </location>
    <ligand>
        <name>3-dehydroquinate</name>
        <dbReference type="ChEBI" id="CHEBI:32364"/>
    </ligand>
</feature>
<comment type="catalytic activity">
    <reaction evidence="1 5">
        <text>3-dehydroquinate = 3-dehydroshikimate + H2O</text>
        <dbReference type="Rhea" id="RHEA:21096"/>
        <dbReference type="ChEBI" id="CHEBI:15377"/>
        <dbReference type="ChEBI" id="CHEBI:16630"/>
        <dbReference type="ChEBI" id="CHEBI:32364"/>
        <dbReference type="EC" id="4.2.1.10"/>
    </reaction>
</comment>
<dbReference type="InterPro" id="IPR001381">
    <property type="entry name" value="DHquinase_I"/>
</dbReference>
<organism evidence="6 7">
    <name type="scientific">Secundilactobacillus malefermentans</name>
    <dbReference type="NCBI Taxonomy" id="176292"/>
    <lineage>
        <taxon>Bacteria</taxon>
        <taxon>Bacillati</taxon>
        <taxon>Bacillota</taxon>
        <taxon>Bacilli</taxon>
        <taxon>Lactobacillales</taxon>
        <taxon>Lactobacillaceae</taxon>
        <taxon>Secundilactobacillus</taxon>
    </lineage>
</organism>
<comment type="similarity">
    <text evidence="5">Belongs to the type-I 3-dehydroquinase family.</text>
</comment>
<dbReference type="OrthoDB" id="9813659at2"/>
<protein>
    <recommendedName>
        <fullName evidence="5">3-dehydroquinate dehydratase</fullName>
        <shortName evidence="5">3-dehydroquinase</shortName>
        <ecNumber evidence="5">4.2.1.10</ecNumber>
    </recommendedName>
    <alternativeName>
        <fullName evidence="5">Type I DHQase</fullName>
    </alternativeName>
    <alternativeName>
        <fullName evidence="5">Type I dehydroquinase</fullName>
        <shortName evidence="5">DHQ1</shortName>
    </alternativeName>
</protein>
<evidence type="ECO:0000313" key="7">
    <source>
        <dbReference type="Proteomes" id="UP000294854"/>
    </source>
</evidence>
<dbReference type="EMBL" id="PUFO01000070">
    <property type="protein sequence ID" value="TDG75051.1"/>
    <property type="molecule type" value="Genomic_DNA"/>
</dbReference>
<dbReference type="Proteomes" id="UP000294854">
    <property type="component" value="Unassembled WGS sequence"/>
</dbReference>
<evidence type="ECO:0000256" key="4">
    <source>
        <dbReference type="ARBA" id="ARBA00023270"/>
    </source>
</evidence>
<sequence>MSKNTVKLRSTMLGEGRPKMAVPITGTTESELVKQATKAREAGADLIEWRIDYFEGVQDEAQLTKVGDSLREALGETALLVTFRTMSEGGELELSDDDYFEICKKVLAGNYADALDVERYHDETKVKAVVEAAHANGVKVVMSNHHFHETPDEADIVARLTSMAEFGADVPKIAVMPTSVDDVLTLLTATHEANEKLDQPIITMSMGDLGKVSRLSGEVFGSCLTFATVGAASAPGQISLAHLKNELEDLKLS</sequence>
<dbReference type="GO" id="GO:0009423">
    <property type="term" value="P:chorismate biosynthetic process"/>
    <property type="evidence" value="ECO:0007669"/>
    <property type="project" value="UniProtKB-UniRule"/>
</dbReference>
<evidence type="ECO:0000256" key="2">
    <source>
        <dbReference type="ARBA" id="ARBA00023141"/>
    </source>
</evidence>
<dbReference type="FunFam" id="3.20.20.70:FF:000047">
    <property type="entry name" value="3-dehydroquinate dehydratase"/>
    <property type="match status" value="1"/>
</dbReference>
<evidence type="ECO:0000256" key="3">
    <source>
        <dbReference type="ARBA" id="ARBA00023239"/>
    </source>
</evidence>
<proteinExistence type="inferred from homology"/>
<keyword evidence="7" id="KW-1185">Reference proteome</keyword>
<dbReference type="EC" id="4.2.1.10" evidence="5"/>
<dbReference type="GO" id="GO:0009073">
    <property type="term" value="P:aromatic amino acid family biosynthetic process"/>
    <property type="evidence" value="ECO:0007669"/>
    <property type="project" value="UniProtKB-KW"/>
</dbReference>
<keyword evidence="4 5" id="KW-0704">Schiff base</keyword>
<dbReference type="PANTHER" id="PTHR43699:SF1">
    <property type="entry name" value="3-DEHYDROQUINATE DEHYDRATASE"/>
    <property type="match status" value="1"/>
</dbReference>
<dbReference type="Gene3D" id="3.20.20.70">
    <property type="entry name" value="Aldolase class I"/>
    <property type="match status" value="1"/>
</dbReference>
<keyword evidence="3 5" id="KW-0456">Lyase</keyword>
<comment type="function">
    <text evidence="5">Involved in the third step of the chorismate pathway, which leads to the biosynthesis of aromatic amino acids. Catalyzes the cis-dehydration of 3-dehydroquinate (DHQ) and introduces the first double bond of the aromatic ring to yield 3-dehydroshikimate.</text>
</comment>
<comment type="subunit">
    <text evidence="5">Homodimer.</text>
</comment>
<dbReference type="PANTHER" id="PTHR43699">
    <property type="entry name" value="3-DEHYDROQUINATE DEHYDRATASE"/>
    <property type="match status" value="1"/>
</dbReference>
<keyword evidence="2 5" id="KW-0057">Aromatic amino acid biosynthesis</keyword>
<feature type="binding site" evidence="5">
    <location>
        <position position="237"/>
    </location>
    <ligand>
        <name>3-dehydroquinate</name>
        <dbReference type="ChEBI" id="CHEBI:32364"/>
    </ligand>
</feature>
<gene>
    <name evidence="5" type="primary">aroD</name>
    <name evidence="6" type="ORF">C5L31_001681</name>
</gene>
<feature type="binding site" evidence="5">
    <location>
        <position position="214"/>
    </location>
    <ligand>
        <name>3-dehydroquinate</name>
        <dbReference type="ChEBI" id="CHEBI:32364"/>
    </ligand>
</feature>
<dbReference type="HAMAP" id="MF_00214">
    <property type="entry name" value="AroD"/>
    <property type="match status" value="1"/>
</dbReference>
<comment type="pathway">
    <text evidence="5">Metabolic intermediate biosynthesis; chorismate biosynthesis; chorismate from D-erythrose 4-phosphate and phosphoenolpyruvate: step 3/7.</text>
</comment>
<keyword evidence="5" id="KW-0028">Amino-acid biosynthesis</keyword>
<evidence type="ECO:0000256" key="5">
    <source>
        <dbReference type="HAMAP-Rule" id="MF_00214"/>
    </source>
</evidence>
<dbReference type="Pfam" id="PF01487">
    <property type="entry name" value="DHquinase_I"/>
    <property type="match status" value="1"/>
</dbReference>
<dbReference type="UniPathway" id="UPA00053">
    <property type="reaction ID" value="UER00086"/>
</dbReference>
<dbReference type="STRING" id="1122149.FD44_GL000341"/>
<dbReference type="SUPFAM" id="SSF51569">
    <property type="entry name" value="Aldolase"/>
    <property type="match status" value="1"/>
</dbReference>
<evidence type="ECO:0000313" key="6">
    <source>
        <dbReference type="EMBL" id="TDG75051.1"/>
    </source>
</evidence>
<feature type="active site" description="Schiff-base intermediate with substrate" evidence="5">
    <location>
        <position position="172"/>
    </location>
</feature>
<dbReference type="NCBIfam" id="TIGR01093">
    <property type="entry name" value="aroD"/>
    <property type="match status" value="1"/>
</dbReference>
<dbReference type="GO" id="GO:0008652">
    <property type="term" value="P:amino acid biosynthetic process"/>
    <property type="evidence" value="ECO:0007669"/>
    <property type="project" value="UniProtKB-KW"/>
</dbReference>
<comment type="caution">
    <text evidence="5">Lacks conserved residue(s) required for the propagation of feature annotation.</text>
</comment>
<reference evidence="6 7" key="1">
    <citation type="journal article" date="2019" name="Appl. Microbiol. Biotechnol.">
        <title>Uncovering carbohydrate metabolism through a genotype-phenotype association study of 56 lactic acid bacteria genomes.</title>
        <authorList>
            <person name="Buron-Moles G."/>
            <person name="Chailyan A."/>
            <person name="Dolejs I."/>
            <person name="Forster J."/>
            <person name="Miks M.H."/>
        </authorList>
    </citation>
    <scope>NUCLEOTIDE SEQUENCE [LARGE SCALE GENOMIC DNA]</scope>
    <source>
        <strain evidence="6 7">ATCC 49373</strain>
    </source>
</reference>
<dbReference type="InterPro" id="IPR013785">
    <property type="entry name" value="Aldolase_TIM"/>
</dbReference>
<feature type="active site" description="Proton donor/acceptor" evidence="5">
    <location>
        <position position="145"/>
    </location>
</feature>
<dbReference type="CDD" id="cd00502">
    <property type="entry name" value="DHQase_I"/>
    <property type="match status" value="1"/>
</dbReference>
<dbReference type="GO" id="GO:0003855">
    <property type="term" value="F:3-dehydroquinate dehydratase activity"/>
    <property type="evidence" value="ECO:0007669"/>
    <property type="project" value="UniProtKB-UniRule"/>
</dbReference>
<feature type="binding site" evidence="5">
    <location>
        <position position="233"/>
    </location>
    <ligand>
        <name>3-dehydroquinate</name>
        <dbReference type="ChEBI" id="CHEBI:32364"/>
    </ligand>
</feature>
<dbReference type="AlphaFoldDB" id="A0A4R5NKK8"/>
<accession>A0A4R5NKK8</accession>
<dbReference type="InterPro" id="IPR050146">
    <property type="entry name" value="Type-I_3-dehydroquinase"/>
</dbReference>
<feature type="binding site" evidence="5">
    <location>
        <position position="84"/>
    </location>
    <ligand>
        <name>3-dehydroquinate</name>
        <dbReference type="ChEBI" id="CHEBI:32364"/>
    </ligand>
</feature>
<comment type="caution">
    <text evidence="6">The sequence shown here is derived from an EMBL/GenBank/DDBJ whole genome shotgun (WGS) entry which is preliminary data.</text>
</comment>
<evidence type="ECO:0000256" key="1">
    <source>
        <dbReference type="ARBA" id="ARBA00001864"/>
    </source>
</evidence>
<dbReference type="GO" id="GO:0046279">
    <property type="term" value="P:3,4-dihydroxybenzoate biosynthetic process"/>
    <property type="evidence" value="ECO:0007669"/>
    <property type="project" value="TreeGrafter"/>
</dbReference>